<dbReference type="InterPro" id="IPR010921">
    <property type="entry name" value="Trp_repressor/repl_initiator"/>
</dbReference>
<dbReference type="Proteomes" id="UP001596254">
    <property type="component" value="Unassembled WGS sequence"/>
</dbReference>
<evidence type="ECO:0000259" key="1">
    <source>
        <dbReference type="Pfam" id="PF13518"/>
    </source>
</evidence>
<organism evidence="2 3">
    <name type="scientific">Levilactobacillus tongjiangensis</name>
    <dbReference type="NCBI Taxonomy" id="2486023"/>
    <lineage>
        <taxon>Bacteria</taxon>
        <taxon>Bacillati</taxon>
        <taxon>Bacillota</taxon>
        <taxon>Bacilli</taxon>
        <taxon>Lactobacillales</taxon>
        <taxon>Lactobacillaceae</taxon>
        <taxon>Levilactobacillus</taxon>
    </lineage>
</organism>
<sequence>MPRSKFNAIEKLALINEFEASGLSNNAFEKAHGLGEKTVGRWQNRYQRDGLDGLREAKKNHHYSSIFKLQVIHAFLNGEGSAQKLATKYG</sequence>
<dbReference type="SUPFAM" id="SSF48295">
    <property type="entry name" value="TrpR-like"/>
    <property type="match status" value="1"/>
</dbReference>
<comment type="caution">
    <text evidence="2">The sequence shown here is derived from an EMBL/GenBank/DDBJ whole genome shotgun (WGS) entry which is preliminary data.</text>
</comment>
<dbReference type="InterPro" id="IPR036388">
    <property type="entry name" value="WH-like_DNA-bd_sf"/>
</dbReference>
<evidence type="ECO:0000313" key="3">
    <source>
        <dbReference type="Proteomes" id="UP001596254"/>
    </source>
</evidence>
<dbReference type="EMBL" id="JBHSSK010000017">
    <property type="protein sequence ID" value="MFC6206955.1"/>
    <property type="molecule type" value="Genomic_DNA"/>
</dbReference>
<keyword evidence="3" id="KW-1185">Reference proteome</keyword>
<gene>
    <name evidence="2" type="ORF">ACFP1G_05605</name>
</gene>
<evidence type="ECO:0000313" key="2">
    <source>
        <dbReference type="EMBL" id="MFC6206955.1"/>
    </source>
</evidence>
<protein>
    <submittedName>
        <fullName evidence="2">Helix-turn-helix domain-containing protein</fullName>
    </submittedName>
</protein>
<dbReference type="Pfam" id="PF13518">
    <property type="entry name" value="HTH_28"/>
    <property type="match status" value="1"/>
</dbReference>
<feature type="non-terminal residue" evidence="2">
    <location>
        <position position="90"/>
    </location>
</feature>
<proteinExistence type="predicted"/>
<reference evidence="3" key="1">
    <citation type="journal article" date="2019" name="Int. J. Syst. Evol. Microbiol.">
        <title>The Global Catalogue of Microorganisms (GCM) 10K type strain sequencing project: providing services to taxonomists for standard genome sequencing and annotation.</title>
        <authorList>
            <consortium name="The Broad Institute Genomics Platform"/>
            <consortium name="The Broad Institute Genome Sequencing Center for Infectious Disease"/>
            <person name="Wu L."/>
            <person name="Ma J."/>
        </authorList>
    </citation>
    <scope>NUCLEOTIDE SEQUENCE [LARGE SCALE GENOMIC DNA]</scope>
    <source>
        <strain evidence="3">CCM 8905</strain>
    </source>
</reference>
<dbReference type="Gene3D" id="1.10.10.10">
    <property type="entry name" value="Winged helix-like DNA-binding domain superfamily/Winged helix DNA-binding domain"/>
    <property type="match status" value="1"/>
</dbReference>
<dbReference type="RefSeq" id="WP_382338824.1">
    <property type="nucleotide sequence ID" value="NZ_JBHSSK010000017.1"/>
</dbReference>
<name>A0ABW1SS04_9LACO</name>
<dbReference type="InterPro" id="IPR055247">
    <property type="entry name" value="InsJ-like_HTH"/>
</dbReference>
<feature type="domain" description="Insertion element IS150 protein InsJ-like helix-turn-helix" evidence="1">
    <location>
        <begin position="10"/>
        <end position="55"/>
    </location>
</feature>
<accession>A0ABW1SS04</accession>